<dbReference type="InterPro" id="IPR008590">
    <property type="entry name" value="TMEM_230/134"/>
</dbReference>
<comment type="similarity">
    <text evidence="8">Belongs to the TMEM134/TMEM230 family.</text>
</comment>
<proteinExistence type="inferred from homology"/>
<comment type="caution">
    <text evidence="19">The sequence shown here is derived from an EMBL/GenBank/DDBJ whole genome shotgun (WGS) entry which is preliminary data.</text>
</comment>
<keyword evidence="9 18" id="KW-0812">Transmembrane</keyword>
<keyword evidence="14 18" id="KW-0472">Membrane</keyword>
<evidence type="ECO:0000256" key="4">
    <source>
        <dbReference type="ARBA" id="ARBA00004412"/>
    </source>
</evidence>
<evidence type="ECO:0000256" key="9">
    <source>
        <dbReference type="ARBA" id="ARBA00022692"/>
    </source>
</evidence>
<organism evidence="19">
    <name type="scientific">Menopon gallinae</name>
    <name type="common">poultry shaft louse</name>
    <dbReference type="NCBI Taxonomy" id="328185"/>
    <lineage>
        <taxon>Eukaryota</taxon>
        <taxon>Metazoa</taxon>
        <taxon>Ecdysozoa</taxon>
        <taxon>Arthropoda</taxon>
        <taxon>Hexapoda</taxon>
        <taxon>Insecta</taxon>
        <taxon>Pterygota</taxon>
        <taxon>Neoptera</taxon>
        <taxon>Paraneoptera</taxon>
        <taxon>Psocodea</taxon>
        <taxon>Troctomorpha</taxon>
        <taxon>Phthiraptera</taxon>
        <taxon>Amblycera</taxon>
        <taxon>Menoponidae</taxon>
        <taxon>Menopon</taxon>
    </lineage>
</organism>
<comment type="function">
    <text evidence="16">Involved in trafficking and recycling of synaptic vesicles.</text>
</comment>
<evidence type="ECO:0000256" key="2">
    <source>
        <dbReference type="ARBA" id="ARBA00004172"/>
    </source>
</evidence>
<protein>
    <recommendedName>
        <fullName evidence="17">Transmembrane protein 230</fullName>
    </recommendedName>
</protein>
<comment type="subcellular location">
    <subcellularLocation>
        <location evidence="5">Cytoplasmic vesicle</location>
        <location evidence="5">Autophagosome</location>
    </subcellularLocation>
    <subcellularLocation>
        <location evidence="3">Cytoplasmic vesicle</location>
        <location evidence="3">Secretory vesicle</location>
        <location evidence="3">Synaptic vesicle</location>
    </subcellularLocation>
    <subcellularLocation>
        <location evidence="4">Early endosome</location>
    </subcellularLocation>
    <subcellularLocation>
        <location evidence="6">Golgi apparatus</location>
        <location evidence="6">trans-Golgi network</location>
    </subcellularLocation>
    <subcellularLocation>
        <location evidence="7">Late endosome</location>
    </subcellularLocation>
    <subcellularLocation>
        <location evidence="1">Membrane</location>
        <topology evidence="1">Multi-pass membrane protein</topology>
    </subcellularLocation>
    <subcellularLocation>
        <location evidence="2">Recycling endosome</location>
    </subcellularLocation>
</comment>
<accession>A0AAW2HIZ6</accession>
<evidence type="ECO:0000256" key="15">
    <source>
        <dbReference type="ARBA" id="ARBA00023329"/>
    </source>
</evidence>
<dbReference type="GO" id="GO:0055037">
    <property type="term" value="C:recycling endosome"/>
    <property type="evidence" value="ECO:0007669"/>
    <property type="project" value="UniProtKB-SubCell"/>
</dbReference>
<evidence type="ECO:0000256" key="5">
    <source>
        <dbReference type="ARBA" id="ARBA00004419"/>
    </source>
</evidence>
<keyword evidence="10" id="KW-0967">Endosome</keyword>
<feature type="transmembrane region" description="Helical" evidence="18">
    <location>
        <begin position="76"/>
        <end position="94"/>
    </location>
</feature>
<evidence type="ECO:0000256" key="18">
    <source>
        <dbReference type="SAM" id="Phobius"/>
    </source>
</evidence>
<gene>
    <name evidence="19" type="ORF">PYX00_007418</name>
</gene>
<name>A0AAW2HIZ6_9NEOP</name>
<evidence type="ECO:0000256" key="16">
    <source>
        <dbReference type="ARBA" id="ARBA00024003"/>
    </source>
</evidence>
<evidence type="ECO:0000256" key="14">
    <source>
        <dbReference type="ARBA" id="ARBA00023136"/>
    </source>
</evidence>
<evidence type="ECO:0000256" key="7">
    <source>
        <dbReference type="ARBA" id="ARBA00004603"/>
    </source>
</evidence>
<evidence type="ECO:0000256" key="8">
    <source>
        <dbReference type="ARBA" id="ARBA00007743"/>
    </source>
</evidence>
<evidence type="ECO:0000256" key="11">
    <source>
        <dbReference type="ARBA" id="ARBA00022989"/>
    </source>
</evidence>
<dbReference type="Pfam" id="PF05915">
    <property type="entry name" value="TMEM_230_134"/>
    <property type="match status" value="1"/>
</dbReference>
<dbReference type="InterPro" id="IPR044234">
    <property type="entry name" value="TMEM230"/>
</dbReference>
<evidence type="ECO:0000256" key="17">
    <source>
        <dbReference type="ARBA" id="ARBA00024088"/>
    </source>
</evidence>
<reference evidence="19" key="1">
    <citation type="journal article" date="2024" name="Gigascience">
        <title>Chromosome-level genome of the poultry shaft louse Menopon gallinae provides insight into the host-switching and adaptive evolution of parasitic lice.</title>
        <authorList>
            <person name="Xu Y."/>
            <person name="Ma L."/>
            <person name="Liu S."/>
            <person name="Liang Y."/>
            <person name="Liu Q."/>
            <person name="He Z."/>
            <person name="Tian L."/>
            <person name="Duan Y."/>
            <person name="Cai W."/>
            <person name="Li H."/>
            <person name="Song F."/>
        </authorList>
    </citation>
    <scope>NUCLEOTIDE SEQUENCE</scope>
    <source>
        <strain evidence="19">Cailab_2023a</strain>
    </source>
</reference>
<sequence length="116" mass="13399">MSRRRAGVFSDVQYQKLDQADTGFLDTQFQSHSTRQRIPWKAIILATLLFLGGTFMLVIGSLIVSGHINSKHHDQMWPLIIIGIIMFVPGAYHIRIAYYAYREYPGYSFDDIPEFE</sequence>
<evidence type="ECO:0000256" key="1">
    <source>
        <dbReference type="ARBA" id="ARBA00004141"/>
    </source>
</evidence>
<dbReference type="GO" id="GO:0016020">
    <property type="term" value="C:membrane"/>
    <property type="evidence" value="ECO:0007669"/>
    <property type="project" value="UniProtKB-SubCell"/>
</dbReference>
<evidence type="ECO:0000256" key="3">
    <source>
        <dbReference type="ARBA" id="ARBA00004234"/>
    </source>
</evidence>
<dbReference type="GO" id="GO:0008021">
    <property type="term" value="C:synaptic vesicle"/>
    <property type="evidence" value="ECO:0007669"/>
    <property type="project" value="UniProtKB-SubCell"/>
</dbReference>
<dbReference type="AlphaFoldDB" id="A0AAW2HIZ6"/>
<evidence type="ECO:0000256" key="12">
    <source>
        <dbReference type="ARBA" id="ARBA00023018"/>
    </source>
</evidence>
<keyword evidence="11 18" id="KW-1133">Transmembrane helix</keyword>
<feature type="transmembrane region" description="Helical" evidence="18">
    <location>
        <begin position="42"/>
        <end position="64"/>
    </location>
</feature>
<dbReference type="PANTHER" id="PTHR15664:SF6">
    <property type="entry name" value="TRANSMEMBRANE PROTEIN 230"/>
    <property type="match status" value="1"/>
</dbReference>
<dbReference type="PANTHER" id="PTHR15664">
    <property type="entry name" value="C20ORF30 PROTEIN"/>
    <property type="match status" value="1"/>
</dbReference>
<dbReference type="GO" id="GO:0005776">
    <property type="term" value="C:autophagosome"/>
    <property type="evidence" value="ECO:0007669"/>
    <property type="project" value="UniProtKB-SubCell"/>
</dbReference>
<evidence type="ECO:0000256" key="10">
    <source>
        <dbReference type="ARBA" id="ARBA00022753"/>
    </source>
</evidence>
<evidence type="ECO:0000313" key="19">
    <source>
        <dbReference type="EMBL" id="KAL0269810.1"/>
    </source>
</evidence>
<evidence type="ECO:0000256" key="6">
    <source>
        <dbReference type="ARBA" id="ARBA00004601"/>
    </source>
</evidence>
<dbReference type="EMBL" id="JARGDH010000004">
    <property type="protein sequence ID" value="KAL0269810.1"/>
    <property type="molecule type" value="Genomic_DNA"/>
</dbReference>
<dbReference type="GO" id="GO:0005794">
    <property type="term" value="C:Golgi apparatus"/>
    <property type="evidence" value="ECO:0007669"/>
    <property type="project" value="UniProtKB-SubCell"/>
</dbReference>
<dbReference type="GO" id="GO:0005770">
    <property type="term" value="C:late endosome"/>
    <property type="evidence" value="ECO:0007669"/>
    <property type="project" value="UniProtKB-SubCell"/>
</dbReference>
<keyword evidence="12" id="KW-0770">Synapse</keyword>
<evidence type="ECO:0000256" key="13">
    <source>
        <dbReference type="ARBA" id="ARBA00023034"/>
    </source>
</evidence>
<dbReference type="GO" id="GO:0005769">
    <property type="term" value="C:early endosome"/>
    <property type="evidence" value="ECO:0007669"/>
    <property type="project" value="UniProtKB-SubCell"/>
</dbReference>
<keyword evidence="13" id="KW-0333">Golgi apparatus</keyword>
<keyword evidence="15" id="KW-0968">Cytoplasmic vesicle</keyword>